<keyword evidence="2" id="KW-1185">Reference proteome</keyword>
<dbReference type="Proteomes" id="UP000887578">
    <property type="component" value="Unplaced"/>
</dbReference>
<feature type="compositionally biased region" description="Polar residues" evidence="1">
    <location>
        <begin position="82"/>
        <end position="91"/>
    </location>
</feature>
<protein>
    <submittedName>
        <fullName evidence="3">Uncharacterized protein</fullName>
    </submittedName>
</protein>
<accession>A0A914P912</accession>
<reference evidence="3" key="1">
    <citation type="submission" date="2022-11" db="UniProtKB">
        <authorList>
            <consortium name="WormBaseParasite"/>
        </authorList>
    </citation>
    <scope>IDENTIFICATION</scope>
</reference>
<feature type="region of interest" description="Disordered" evidence="1">
    <location>
        <begin position="1"/>
        <end position="99"/>
    </location>
</feature>
<sequence>MLENDYKLSEAEKAAKKREKIKAKKFSDEECSDIEETAEETTLKKPVSQNKLNNVQQNGTSSTQKPINGTTIKRSSKPLKLSTKQAPQRQQETPERIIIQDQRQSAKTFKASDLIKDDKWLKEAIPSTTAAAAGTSSSKGPLVLHIPTPQKYAKGKIVNDTVLTYSQPSMTQGITTLTQSSGNSLLISGLMPSSSSGKTVEIVLEPSKVIPPLPLKAKRSD</sequence>
<evidence type="ECO:0000313" key="3">
    <source>
        <dbReference type="WBParaSite" id="PDA_v2.g11723.t1"/>
    </source>
</evidence>
<organism evidence="2 3">
    <name type="scientific">Panagrolaimus davidi</name>
    <dbReference type="NCBI Taxonomy" id="227884"/>
    <lineage>
        <taxon>Eukaryota</taxon>
        <taxon>Metazoa</taxon>
        <taxon>Ecdysozoa</taxon>
        <taxon>Nematoda</taxon>
        <taxon>Chromadorea</taxon>
        <taxon>Rhabditida</taxon>
        <taxon>Tylenchina</taxon>
        <taxon>Panagrolaimomorpha</taxon>
        <taxon>Panagrolaimoidea</taxon>
        <taxon>Panagrolaimidae</taxon>
        <taxon>Panagrolaimus</taxon>
    </lineage>
</organism>
<feature type="compositionally biased region" description="Basic residues" evidence="1">
    <location>
        <begin position="15"/>
        <end position="24"/>
    </location>
</feature>
<feature type="compositionally biased region" description="Acidic residues" evidence="1">
    <location>
        <begin position="29"/>
        <end position="39"/>
    </location>
</feature>
<evidence type="ECO:0000256" key="1">
    <source>
        <dbReference type="SAM" id="MobiDB-lite"/>
    </source>
</evidence>
<feature type="compositionally biased region" description="Basic and acidic residues" evidence="1">
    <location>
        <begin position="1"/>
        <end position="14"/>
    </location>
</feature>
<name>A0A914P912_9BILA</name>
<feature type="compositionally biased region" description="Polar residues" evidence="1">
    <location>
        <begin position="47"/>
        <end position="73"/>
    </location>
</feature>
<proteinExistence type="predicted"/>
<dbReference type="WBParaSite" id="PDA_v2.g11723.t1">
    <property type="protein sequence ID" value="PDA_v2.g11723.t1"/>
    <property type="gene ID" value="PDA_v2.g11723"/>
</dbReference>
<dbReference type="AlphaFoldDB" id="A0A914P912"/>
<evidence type="ECO:0000313" key="2">
    <source>
        <dbReference type="Proteomes" id="UP000887578"/>
    </source>
</evidence>